<feature type="compositionally biased region" description="Basic and acidic residues" evidence="1">
    <location>
        <begin position="167"/>
        <end position="180"/>
    </location>
</feature>
<feature type="chain" id="PRO_5033827259" evidence="2">
    <location>
        <begin position="20"/>
        <end position="350"/>
    </location>
</feature>
<evidence type="ECO:0000313" key="4">
    <source>
        <dbReference type="EMBL" id="VFT92161.1"/>
    </source>
</evidence>
<proteinExistence type="predicted"/>
<dbReference type="OrthoDB" id="79710at2759"/>
<evidence type="ECO:0000256" key="1">
    <source>
        <dbReference type="SAM" id="MobiDB-lite"/>
    </source>
</evidence>
<keyword evidence="2" id="KW-0732">Signal</keyword>
<feature type="signal peptide" evidence="2">
    <location>
        <begin position="1"/>
        <end position="19"/>
    </location>
</feature>
<reference evidence="4 5" key="1">
    <citation type="submission" date="2019-03" db="EMBL/GenBank/DDBJ databases">
        <authorList>
            <person name="Gaulin E."/>
            <person name="Dumas B."/>
        </authorList>
    </citation>
    <scope>NUCLEOTIDE SEQUENCE [LARGE SCALE GENOMIC DNA]</scope>
    <source>
        <strain evidence="4">CBS 568.67</strain>
    </source>
</reference>
<dbReference type="AlphaFoldDB" id="A0A485L3X1"/>
<evidence type="ECO:0000313" key="3">
    <source>
        <dbReference type="EMBL" id="KAF0693713.1"/>
    </source>
</evidence>
<gene>
    <name evidence="4" type="primary">Aste57867_15353</name>
    <name evidence="3" type="ORF">As57867_015297</name>
    <name evidence="4" type="ORF">ASTE57867_15353</name>
</gene>
<feature type="region of interest" description="Disordered" evidence="1">
    <location>
        <begin position="269"/>
        <end position="290"/>
    </location>
</feature>
<accession>A0A485L3X1</accession>
<reference evidence="3" key="2">
    <citation type="submission" date="2019-06" db="EMBL/GenBank/DDBJ databases">
        <title>Genomics analysis of Aphanomyces spp. identifies a new class of oomycete effector associated with host adaptation.</title>
        <authorList>
            <person name="Gaulin E."/>
        </authorList>
    </citation>
    <scope>NUCLEOTIDE SEQUENCE</scope>
    <source>
        <strain evidence="3">CBS 578.67</strain>
    </source>
</reference>
<feature type="region of interest" description="Disordered" evidence="1">
    <location>
        <begin position="167"/>
        <end position="205"/>
    </location>
</feature>
<dbReference type="EMBL" id="VJMH01005654">
    <property type="protein sequence ID" value="KAF0693713.1"/>
    <property type="molecule type" value="Genomic_DNA"/>
</dbReference>
<feature type="compositionally biased region" description="Low complexity" evidence="1">
    <location>
        <begin position="193"/>
        <end position="203"/>
    </location>
</feature>
<evidence type="ECO:0000313" key="5">
    <source>
        <dbReference type="Proteomes" id="UP000332933"/>
    </source>
</evidence>
<sequence length="350" mass="38045">MFEETTGSVWMAFAAFVSALVATFLGGCVDAQAGVTTCSSLHGPHCFALNERNVPSYLLQDVEFEPTASAGGRRAIPHIDVHGPKIASHGHADDLLFGDISIRDVTSSDEAQDVLDAMYDFMRSQPNLSDEMFRTAMEVAATKLNALLGKTKTGDERTHEPVVVIKLRHDDDESRSLERENDIEENPTEPHAETPTSTAASPAVKDVASIKESTLVTMTRSLAGDELFADEEIVAFMLLSRSEKNVLLEFDVERTRELIKAQGRYVRRQKQRALSKGGATPTAGGSQAGASQEMVEVMTLAFKQRVADFRAVKEGEGRDVTTTTAAADASNLPRPPDNQHTTSSSDHRPL</sequence>
<feature type="region of interest" description="Disordered" evidence="1">
    <location>
        <begin position="313"/>
        <end position="350"/>
    </location>
</feature>
<keyword evidence="5" id="KW-1185">Reference proteome</keyword>
<dbReference type="EMBL" id="CAADRA010005675">
    <property type="protein sequence ID" value="VFT92161.1"/>
    <property type="molecule type" value="Genomic_DNA"/>
</dbReference>
<protein>
    <submittedName>
        <fullName evidence="4">Aste57867_15353 protein</fullName>
    </submittedName>
</protein>
<dbReference type="Proteomes" id="UP000332933">
    <property type="component" value="Unassembled WGS sequence"/>
</dbReference>
<organism evidence="4 5">
    <name type="scientific">Aphanomyces stellatus</name>
    <dbReference type="NCBI Taxonomy" id="120398"/>
    <lineage>
        <taxon>Eukaryota</taxon>
        <taxon>Sar</taxon>
        <taxon>Stramenopiles</taxon>
        <taxon>Oomycota</taxon>
        <taxon>Saprolegniomycetes</taxon>
        <taxon>Saprolegniales</taxon>
        <taxon>Verrucalvaceae</taxon>
        <taxon>Aphanomyces</taxon>
    </lineage>
</organism>
<name>A0A485L3X1_9STRA</name>
<evidence type="ECO:0000256" key="2">
    <source>
        <dbReference type="SAM" id="SignalP"/>
    </source>
</evidence>